<sequence>MLPASSLEEQGLFVLIGFLWLVLLHKELEVLAEIALRFLQNSNVFKEKKAGLCSCYCTAATLRVALTCRAEVATAVGRVRTQGCLWVGSD</sequence>
<keyword evidence="2" id="KW-1185">Reference proteome</keyword>
<organism evidence="1 2">
    <name type="scientific">Adiantum capillus-veneris</name>
    <name type="common">Maidenhair fern</name>
    <dbReference type="NCBI Taxonomy" id="13818"/>
    <lineage>
        <taxon>Eukaryota</taxon>
        <taxon>Viridiplantae</taxon>
        <taxon>Streptophyta</taxon>
        <taxon>Embryophyta</taxon>
        <taxon>Tracheophyta</taxon>
        <taxon>Polypodiopsida</taxon>
        <taxon>Polypodiidae</taxon>
        <taxon>Polypodiales</taxon>
        <taxon>Pteridineae</taxon>
        <taxon>Pteridaceae</taxon>
        <taxon>Vittarioideae</taxon>
        <taxon>Adiantum</taxon>
    </lineage>
</organism>
<dbReference type="Proteomes" id="UP000886520">
    <property type="component" value="Chromosome 12"/>
</dbReference>
<proteinExistence type="predicted"/>
<dbReference type="AlphaFoldDB" id="A0A9D4URD9"/>
<accession>A0A9D4URD9</accession>
<evidence type="ECO:0000313" key="1">
    <source>
        <dbReference type="EMBL" id="KAI5072464.1"/>
    </source>
</evidence>
<reference evidence="1" key="1">
    <citation type="submission" date="2021-01" db="EMBL/GenBank/DDBJ databases">
        <title>Adiantum capillus-veneris genome.</title>
        <authorList>
            <person name="Fang Y."/>
            <person name="Liao Q."/>
        </authorList>
    </citation>
    <scope>NUCLEOTIDE SEQUENCE</scope>
    <source>
        <strain evidence="1">H3</strain>
        <tissue evidence="1">Leaf</tissue>
    </source>
</reference>
<gene>
    <name evidence="1" type="ORF">GOP47_0012570</name>
</gene>
<name>A0A9D4URD9_ADICA</name>
<protein>
    <submittedName>
        <fullName evidence="1">Uncharacterized protein</fullName>
    </submittedName>
</protein>
<dbReference type="EMBL" id="JABFUD020000012">
    <property type="protein sequence ID" value="KAI5072464.1"/>
    <property type="molecule type" value="Genomic_DNA"/>
</dbReference>
<evidence type="ECO:0000313" key="2">
    <source>
        <dbReference type="Proteomes" id="UP000886520"/>
    </source>
</evidence>
<comment type="caution">
    <text evidence="1">The sequence shown here is derived from an EMBL/GenBank/DDBJ whole genome shotgun (WGS) entry which is preliminary data.</text>
</comment>